<name>A0ABW4F840_9PSEU</name>
<accession>A0ABW4F840</accession>
<dbReference type="InterPro" id="IPR050707">
    <property type="entry name" value="HTH_MetabolicPath_Reg"/>
</dbReference>
<evidence type="ECO:0000256" key="2">
    <source>
        <dbReference type="ARBA" id="ARBA00023125"/>
    </source>
</evidence>
<evidence type="ECO:0000259" key="5">
    <source>
        <dbReference type="PROSITE" id="PS51077"/>
    </source>
</evidence>
<dbReference type="Gene3D" id="1.10.10.10">
    <property type="entry name" value="Winged helix-like DNA-binding domain superfamily/Winged helix DNA-binding domain"/>
    <property type="match status" value="1"/>
</dbReference>
<feature type="domain" description="IclR-ED" evidence="6">
    <location>
        <begin position="87"/>
        <end position="266"/>
    </location>
</feature>
<evidence type="ECO:0000313" key="7">
    <source>
        <dbReference type="EMBL" id="MFD1523776.1"/>
    </source>
</evidence>
<dbReference type="InterPro" id="IPR005471">
    <property type="entry name" value="Tscrpt_reg_IclR_N"/>
</dbReference>
<organism evidence="7 8">
    <name type="scientific">Pseudonocardia yunnanensis</name>
    <dbReference type="NCBI Taxonomy" id="58107"/>
    <lineage>
        <taxon>Bacteria</taxon>
        <taxon>Bacillati</taxon>
        <taxon>Actinomycetota</taxon>
        <taxon>Actinomycetes</taxon>
        <taxon>Pseudonocardiales</taxon>
        <taxon>Pseudonocardiaceae</taxon>
        <taxon>Pseudonocardia</taxon>
    </lineage>
</organism>
<proteinExistence type="predicted"/>
<dbReference type="PROSITE" id="PS51077">
    <property type="entry name" value="HTH_ICLR"/>
    <property type="match status" value="1"/>
</dbReference>
<dbReference type="EMBL" id="JBHUCO010000069">
    <property type="protein sequence ID" value="MFD1523776.1"/>
    <property type="molecule type" value="Genomic_DNA"/>
</dbReference>
<dbReference type="SUPFAM" id="SSF46785">
    <property type="entry name" value="Winged helix' DNA-binding domain"/>
    <property type="match status" value="1"/>
</dbReference>
<comment type="caution">
    <text evidence="7">The sequence shown here is derived from an EMBL/GenBank/DDBJ whole genome shotgun (WGS) entry which is preliminary data.</text>
</comment>
<feature type="region of interest" description="Disordered" evidence="4">
    <location>
        <begin position="266"/>
        <end position="285"/>
    </location>
</feature>
<keyword evidence="3" id="KW-0804">Transcription</keyword>
<dbReference type="PANTHER" id="PTHR30136">
    <property type="entry name" value="HELIX-TURN-HELIX TRANSCRIPTIONAL REGULATOR, ICLR FAMILY"/>
    <property type="match status" value="1"/>
</dbReference>
<dbReference type="InterPro" id="IPR036388">
    <property type="entry name" value="WH-like_DNA-bd_sf"/>
</dbReference>
<gene>
    <name evidence="7" type="ORF">ACFSJD_40265</name>
</gene>
<dbReference type="Proteomes" id="UP001597114">
    <property type="component" value="Unassembled WGS sequence"/>
</dbReference>
<dbReference type="InterPro" id="IPR036390">
    <property type="entry name" value="WH_DNA-bd_sf"/>
</dbReference>
<dbReference type="PANTHER" id="PTHR30136:SF24">
    <property type="entry name" value="HTH-TYPE TRANSCRIPTIONAL REPRESSOR ALLR"/>
    <property type="match status" value="1"/>
</dbReference>
<dbReference type="Pfam" id="PF01614">
    <property type="entry name" value="IclR_C"/>
    <property type="match status" value="1"/>
</dbReference>
<protein>
    <submittedName>
        <fullName evidence="7">IclR family transcriptional regulator</fullName>
    </submittedName>
</protein>
<keyword evidence="1" id="KW-0805">Transcription regulation</keyword>
<dbReference type="InterPro" id="IPR014757">
    <property type="entry name" value="Tscrpt_reg_IclR_C"/>
</dbReference>
<sequence length="285" mass="30744">MTGRGPGGAGPGRDAKDVPRDALRDSPLRRLLLLLESFDPQHDELTLTELSKRSGLPLTTTHRMIGELTAAGILERTAAGRYHVGLRLWETAALAPRALGMRETAFPFLEDLFLATRENVLLAVRDGDEMVFVERLSAPRAIPVLSFLGRRRSLHASSSGLVLLAYAEPALQEQVFAGPLRRYTSRTLVDPTVLRAELDRIRRCGHAISEGHMSLSAVSVAAPVRDETDTVTASLTVVLAGSSADARRLVPAVVAAARGVSRALGAPSAQRSRRLRGGRRPVAPF</sequence>
<dbReference type="Gene3D" id="3.30.450.40">
    <property type="match status" value="1"/>
</dbReference>
<dbReference type="SMART" id="SM00346">
    <property type="entry name" value="HTH_ICLR"/>
    <property type="match status" value="1"/>
</dbReference>
<keyword evidence="8" id="KW-1185">Reference proteome</keyword>
<reference evidence="8" key="1">
    <citation type="journal article" date="2019" name="Int. J. Syst. Evol. Microbiol.">
        <title>The Global Catalogue of Microorganisms (GCM) 10K type strain sequencing project: providing services to taxonomists for standard genome sequencing and annotation.</title>
        <authorList>
            <consortium name="The Broad Institute Genomics Platform"/>
            <consortium name="The Broad Institute Genome Sequencing Center for Infectious Disease"/>
            <person name="Wu L."/>
            <person name="Ma J."/>
        </authorList>
    </citation>
    <scope>NUCLEOTIDE SEQUENCE [LARGE SCALE GENOMIC DNA]</scope>
    <source>
        <strain evidence="8">CCM 7043</strain>
    </source>
</reference>
<dbReference type="RefSeq" id="WP_344723383.1">
    <property type="nucleotide sequence ID" value="NZ_BAAAUS010000019.1"/>
</dbReference>
<feature type="region of interest" description="Disordered" evidence="4">
    <location>
        <begin position="1"/>
        <end position="21"/>
    </location>
</feature>
<evidence type="ECO:0000256" key="4">
    <source>
        <dbReference type="SAM" id="MobiDB-lite"/>
    </source>
</evidence>
<evidence type="ECO:0000256" key="3">
    <source>
        <dbReference type="ARBA" id="ARBA00023163"/>
    </source>
</evidence>
<dbReference type="PROSITE" id="PS51078">
    <property type="entry name" value="ICLR_ED"/>
    <property type="match status" value="1"/>
</dbReference>
<evidence type="ECO:0000313" key="8">
    <source>
        <dbReference type="Proteomes" id="UP001597114"/>
    </source>
</evidence>
<evidence type="ECO:0000256" key="1">
    <source>
        <dbReference type="ARBA" id="ARBA00023015"/>
    </source>
</evidence>
<evidence type="ECO:0000259" key="6">
    <source>
        <dbReference type="PROSITE" id="PS51078"/>
    </source>
</evidence>
<keyword evidence="2" id="KW-0238">DNA-binding</keyword>
<dbReference type="SUPFAM" id="SSF55781">
    <property type="entry name" value="GAF domain-like"/>
    <property type="match status" value="1"/>
</dbReference>
<feature type="domain" description="HTH iclR-type" evidence="5">
    <location>
        <begin position="25"/>
        <end position="86"/>
    </location>
</feature>
<dbReference type="InterPro" id="IPR029016">
    <property type="entry name" value="GAF-like_dom_sf"/>
</dbReference>
<dbReference type="Pfam" id="PF09339">
    <property type="entry name" value="HTH_IclR"/>
    <property type="match status" value="1"/>
</dbReference>
<feature type="compositionally biased region" description="Gly residues" evidence="4">
    <location>
        <begin position="1"/>
        <end position="11"/>
    </location>
</feature>